<dbReference type="EMBL" id="WNKU01000003">
    <property type="protein sequence ID" value="MTV48342.1"/>
    <property type="molecule type" value="Genomic_DNA"/>
</dbReference>
<accession>A0A6I3SHU1</accession>
<feature type="domain" description="Multidrug resistance protein MdtA-like barrel-sandwich hybrid" evidence="3">
    <location>
        <begin position="57"/>
        <end position="285"/>
    </location>
</feature>
<dbReference type="InterPro" id="IPR050465">
    <property type="entry name" value="UPF0194_transport"/>
</dbReference>
<reference evidence="5 6" key="1">
    <citation type="submission" date="2019-11" db="EMBL/GenBank/DDBJ databases">
        <title>Whole-genome sequence of a the green, strictly anaerobic photosynthetic bacterium Heliobacillus mobilis DSM 6151.</title>
        <authorList>
            <person name="Kyndt J.A."/>
            <person name="Meyer T.E."/>
        </authorList>
    </citation>
    <scope>NUCLEOTIDE SEQUENCE [LARGE SCALE GENOMIC DNA]</scope>
    <source>
        <strain evidence="5 6">DSM 6151</strain>
    </source>
</reference>
<protein>
    <submittedName>
        <fullName evidence="5">HlyD family efflux transporter periplasmic adaptor subunit</fullName>
    </submittedName>
</protein>
<dbReference type="Proteomes" id="UP000430670">
    <property type="component" value="Unassembled WGS sequence"/>
</dbReference>
<feature type="domain" description="CusB-like beta-barrel" evidence="4">
    <location>
        <begin position="294"/>
        <end position="380"/>
    </location>
</feature>
<keyword evidence="2" id="KW-0175">Coiled coil</keyword>
<sequence>MKPGKGLVIGGVVLIVAASLLGTGLYASKHGGTSIMAGIFKPTKTLYSGTIEGTMIPVQPEIAGRIVELPVQEGQEVNAGDVIAIMEPQTAQLNLSVAENELKQAESKLLDLLNGSRAEEIRRYRANVDQYQATTDQMAASSAQVKALVARDEENLRHEEKILKDSQTLHDAGALSSRELENEQNKVETLRAQLESSQAQWEGSKAQYESVRAQLAAAQANLDQAVAGYTEPTIQAQKAVVDSLREKVRLAQVNLDKTVIKSPVKGRVLYKHVELGQVVNTASRLVTLLDEQALWVKVYIPEAELRNMALGKSALVSVDAYPEQVFNGQVTQVNDKAEFTPKNVQTKEERTALVFGVKTQLKDGLDVLKPGMPADVAFESTN</sequence>
<dbReference type="Pfam" id="PF25917">
    <property type="entry name" value="BSH_RND"/>
    <property type="match status" value="1"/>
</dbReference>
<dbReference type="AlphaFoldDB" id="A0A6I3SHU1"/>
<gene>
    <name evidence="5" type="ORF">GJ688_05000</name>
</gene>
<dbReference type="PRINTS" id="PR01490">
    <property type="entry name" value="RTXTOXIND"/>
</dbReference>
<evidence type="ECO:0000259" key="3">
    <source>
        <dbReference type="Pfam" id="PF25917"/>
    </source>
</evidence>
<name>A0A6I3SHU1_HELMO</name>
<proteinExistence type="predicted"/>
<evidence type="ECO:0000313" key="5">
    <source>
        <dbReference type="EMBL" id="MTV48342.1"/>
    </source>
</evidence>
<dbReference type="Pfam" id="PF25954">
    <property type="entry name" value="Beta-barrel_RND_2"/>
    <property type="match status" value="1"/>
</dbReference>
<dbReference type="InterPro" id="IPR058625">
    <property type="entry name" value="MdtA-like_BSH"/>
</dbReference>
<comment type="caution">
    <text evidence="5">The sequence shown here is derived from an EMBL/GenBank/DDBJ whole genome shotgun (WGS) entry which is preliminary data.</text>
</comment>
<dbReference type="Gene3D" id="2.40.30.170">
    <property type="match status" value="1"/>
</dbReference>
<dbReference type="GO" id="GO:0030313">
    <property type="term" value="C:cell envelope"/>
    <property type="evidence" value="ECO:0007669"/>
    <property type="project" value="UniProtKB-SubCell"/>
</dbReference>
<evidence type="ECO:0000259" key="4">
    <source>
        <dbReference type="Pfam" id="PF25954"/>
    </source>
</evidence>
<dbReference type="PANTHER" id="PTHR32347">
    <property type="entry name" value="EFFLUX SYSTEM COMPONENT YKNX-RELATED"/>
    <property type="match status" value="1"/>
</dbReference>
<dbReference type="RefSeq" id="WP_155475440.1">
    <property type="nucleotide sequence ID" value="NZ_WNKU01000003.1"/>
</dbReference>
<evidence type="ECO:0000313" key="6">
    <source>
        <dbReference type="Proteomes" id="UP000430670"/>
    </source>
</evidence>
<evidence type="ECO:0000256" key="2">
    <source>
        <dbReference type="ARBA" id="ARBA00023054"/>
    </source>
</evidence>
<dbReference type="PANTHER" id="PTHR32347:SF23">
    <property type="entry name" value="BLL5650 PROTEIN"/>
    <property type="match status" value="1"/>
</dbReference>
<evidence type="ECO:0000256" key="1">
    <source>
        <dbReference type="ARBA" id="ARBA00004196"/>
    </source>
</evidence>
<organism evidence="5 6">
    <name type="scientific">Heliobacterium mobile</name>
    <name type="common">Heliobacillus mobilis</name>
    <dbReference type="NCBI Taxonomy" id="28064"/>
    <lineage>
        <taxon>Bacteria</taxon>
        <taxon>Bacillati</taxon>
        <taxon>Bacillota</taxon>
        <taxon>Clostridia</taxon>
        <taxon>Eubacteriales</taxon>
        <taxon>Heliobacteriaceae</taxon>
        <taxon>Heliobacterium</taxon>
    </lineage>
</organism>
<keyword evidence="6" id="KW-1185">Reference proteome</keyword>
<dbReference type="OrthoDB" id="9778236at2"/>
<dbReference type="SUPFAM" id="SSF111369">
    <property type="entry name" value="HlyD-like secretion proteins"/>
    <property type="match status" value="2"/>
</dbReference>
<dbReference type="Gene3D" id="2.40.50.100">
    <property type="match status" value="2"/>
</dbReference>
<dbReference type="InterPro" id="IPR058792">
    <property type="entry name" value="Beta-barrel_RND_2"/>
</dbReference>
<comment type="subcellular location">
    <subcellularLocation>
        <location evidence="1">Cell envelope</location>
    </subcellularLocation>
</comment>
<dbReference type="Gene3D" id="1.10.287.470">
    <property type="entry name" value="Helix hairpin bin"/>
    <property type="match status" value="1"/>
</dbReference>